<dbReference type="GO" id="GO:0006508">
    <property type="term" value="P:proteolysis"/>
    <property type="evidence" value="ECO:0007669"/>
    <property type="project" value="InterPro"/>
</dbReference>
<dbReference type="CDD" id="cd05483">
    <property type="entry name" value="retropepsin_like_bacteria"/>
    <property type="match status" value="1"/>
</dbReference>
<dbReference type="EMBL" id="SACO01000015">
    <property type="protein sequence ID" value="RVU03441.1"/>
    <property type="molecule type" value="Genomic_DNA"/>
</dbReference>
<comment type="caution">
    <text evidence="4">The sequence shown here is derived from an EMBL/GenBank/DDBJ whole genome shotgun (WGS) entry which is preliminary data.</text>
</comment>
<dbReference type="InterPro" id="IPR034122">
    <property type="entry name" value="Retropepsin-like_bacterial"/>
</dbReference>
<dbReference type="AlphaFoldDB" id="A0A437N0I2"/>
<gene>
    <name evidence="4" type="ORF">EOE18_15945</name>
</gene>
<feature type="domain" description="Peptidase A2" evidence="3">
    <location>
        <begin position="205"/>
        <end position="242"/>
    </location>
</feature>
<dbReference type="PROSITE" id="PS50175">
    <property type="entry name" value="ASP_PROT_RETROV"/>
    <property type="match status" value="2"/>
</dbReference>
<dbReference type="Proteomes" id="UP000282837">
    <property type="component" value="Unassembled WGS sequence"/>
</dbReference>
<feature type="chain" id="PRO_5019229112" evidence="2">
    <location>
        <begin position="30"/>
        <end position="316"/>
    </location>
</feature>
<dbReference type="Gene3D" id="2.40.70.10">
    <property type="entry name" value="Acid Proteases"/>
    <property type="match status" value="2"/>
</dbReference>
<keyword evidence="1" id="KW-0378">Hydrolase</keyword>
<name>A0A437N0I2_9SPHN</name>
<feature type="domain" description="Peptidase A2" evidence="3">
    <location>
        <begin position="72"/>
        <end position="86"/>
    </location>
</feature>
<sequence>MGYSRDLFRRASFGLMTSALALTANPVRADDVPASNITTSQIRPDGSETISAQQDGTSRMTVAVAIGQQGPFRFLIDTGAQRSVLSHNVANRLSLRAINQATVMSVAGSRDVDLVDVDAIQLGRRAWKGKGLPVLEESHLGADGIIGLDGLQGQKVQLDFRRNQITLAASREEVRDTNGYEIVVSARQRHGELILTDADIDGVKVQVVIDTGADISVGNRALQRALGHMTPANTTHLQGVTGQIVPADIGYGKQLSVDRITIRNVELAYTDSKTFSTLGLEKKPAVLLGMPALRLFDRVAIDFATRRVMFDMPDGL</sequence>
<feature type="signal peptide" evidence="2">
    <location>
        <begin position="1"/>
        <end position="29"/>
    </location>
</feature>
<proteinExistence type="predicted"/>
<dbReference type="SUPFAM" id="SSF50630">
    <property type="entry name" value="Acid proteases"/>
    <property type="match status" value="2"/>
</dbReference>
<organism evidence="4 5">
    <name type="scientific">Novosphingobium umbonatum</name>
    <dbReference type="NCBI Taxonomy" id="1908524"/>
    <lineage>
        <taxon>Bacteria</taxon>
        <taxon>Pseudomonadati</taxon>
        <taxon>Pseudomonadota</taxon>
        <taxon>Alphaproteobacteria</taxon>
        <taxon>Sphingomonadales</taxon>
        <taxon>Sphingomonadaceae</taxon>
        <taxon>Novosphingobium</taxon>
    </lineage>
</organism>
<dbReference type="Pfam" id="PF13650">
    <property type="entry name" value="Asp_protease_2"/>
    <property type="match status" value="2"/>
</dbReference>
<protein>
    <submittedName>
        <fullName evidence="4">Peptidase A2A</fullName>
    </submittedName>
</protein>
<keyword evidence="5" id="KW-1185">Reference proteome</keyword>
<accession>A0A437N0I2</accession>
<evidence type="ECO:0000256" key="1">
    <source>
        <dbReference type="ARBA" id="ARBA00022801"/>
    </source>
</evidence>
<reference evidence="4 5" key="1">
    <citation type="submission" date="2019-01" db="EMBL/GenBank/DDBJ databases">
        <authorList>
            <person name="Chen W.-M."/>
        </authorList>
    </citation>
    <scope>NUCLEOTIDE SEQUENCE [LARGE SCALE GENOMIC DNA]</scope>
    <source>
        <strain evidence="4 5">FSY-9</strain>
    </source>
</reference>
<dbReference type="InterPro" id="IPR001969">
    <property type="entry name" value="Aspartic_peptidase_AS"/>
</dbReference>
<evidence type="ECO:0000256" key="2">
    <source>
        <dbReference type="SAM" id="SignalP"/>
    </source>
</evidence>
<dbReference type="OrthoDB" id="107347at2"/>
<evidence type="ECO:0000313" key="4">
    <source>
        <dbReference type="EMBL" id="RVU03441.1"/>
    </source>
</evidence>
<evidence type="ECO:0000259" key="3">
    <source>
        <dbReference type="PROSITE" id="PS50175"/>
    </source>
</evidence>
<dbReference type="GO" id="GO:0004190">
    <property type="term" value="F:aspartic-type endopeptidase activity"/>
    <property type="evidence" value="ECO:0007669"/>
    <property type="project" value="InterPro"/>
</dbReference>
<evidence type="ECO:0000313" key="5">
    <source>
        <dbReference type="Proteomes" id="UP000282837"/>
    </source>
</evidence>
<dbReference type="PROSITE" id="PS00141">
    <property type="entry name" value="ASP_PROTEASE"/>
    <property type="match status" value="2"/>
</dbReference>
<dbReference type="InterPro" id="IPR001995">
    <property type="entry name" value="Peptidase_A2_cat"/>
</dbReference>
<dbReference type="InterPro" id="IPR021109">
    <property type="entry name" value="Peptidase_aspartic_dom_sf"/>
</dbReference>
<keyword evidence="2" id="KW-0732">Signal</keyword>